<dbReference type="CDD" id="cd06661">
    <property type="entry name" value="GGCT_like"/>
    <property type="match status" value="1"/>
</dbReference>
<protein>
    <recommendedName>
        <fullName evidence="3">Gamma-glutamylcyclotransferase family protein</fullName>
    </recommendedName>
</protein>
<dbReference type="GO" id="GO:0061929">
    <property type="term" value="F:gamma-glutamylaminecyclotransferase activity"/>
    <property type="evidence" value="ECO:0007669"/>
    <property type="project" value="InterPro"/>
</dbReference>
<evidence type="ECO:0000313" key="7">
    <source>
        <dbReference type="WBParaSite" id="TCLT_0000704301-mRNA-1"/>
    </source>
</evidence>
<evidence type="ECO:0000313" key="6">
    <source>
        <dbReference type="Proteomes" id="UP000276776"/>
    </source>
</evidence>
<gene>
    <name evidence="5" type="ORF">TCLT_LOCUS7032</name>
</gene>
<feature type="domain" description="Gamma-glutamylcyclotransferase AIG2-like" evidence="4">
    <location>
        <begin position="12"/>
        <end position="138"/>
    </location>
</feature>
<dbReference type="GO" id="GO:0005829">
    <property type="term" value="C:cytosol"/>
    <property type="evidence" value="ECO:0007669"/>
    <property type="project" value="TreeGrafter"/>
</dbReference>
<evidence type="ECO:0000259" key="4">
    <source>
        <dbReference type="Pfam" id="PF06094"/>
    </source>
</evidence>
<feature type="active site" description="Proton acceptor" evidence="2">
    <location>
        <position position="107"/>
    </location>
</feature>
<dbReference type="SUPFAM" id="SSF110857">
    <property type="entry name" value="Gamma-glutamyl cyclotransferase-like"/>
    <property type="match status" value="1"/>
</dbReference>
<dbReference type="Gene3D" id="3.10.490.10">
    <property type="entry name" value="Gamma-glutamyl cyclotransferase-like"/>
    <property type="match status" value="1"/>
</dbReference>
<dbReference type="PANTHER" id="PTHR12510:SF4">
    <property type="entry name" value="GAMMA-GLUTAMYLAMINECYCLOTRANSFERASE"/>
    <property type="match status" value="1"/>
</dbReference>
<evidence type="ECO:0000256" key="3">
    <source>
        <dbReference type="RuleBase" id="RU367036"/>
    </source>
</evidence>
<dbReference type="InterPro" id="IPR013024">
    <property type="entry name" value="GGCT-like"/>
</dbReference>
<accession>A0A0N5D2D7</accession>
<keyword evidence="6" id="KW-1185">Reference proteome</keyword>
<dbReference type="InterPro" id="IPR009288">
    <property type="entry name" value="AIG2-like_dom"/>
</dbReference>
<dbReference type="EMBL" id="UYYF01004467">
    <property type="protein sequence ID" value="VDN04449.1"/>
    <property type="molecule type" value="Genomic_DNA"/>
</dbReference>
<proteinExistence type="inferred from homology"/>
<comment type="similarity">
    <text evidence="1 3">Belongs to the gamma-glutamylcyclotransferase family.</text>
</comment>
<dbReference type="OrthoDB" id="113620at2759"/>
<dbReference type="PANTHER" id="PTHR12510">
    <property type="entry name" value="TROPONIN C-AKIN-1 PROTEIN"/>
    <property type="match status" value="1"/>
</dbReference>
<dbReference type="InterPro" id="IPR039126">
    <property type="entry name" value="GGACT"/>
</dbReference>
<reference evidence="5 6" key="2">
    <citation type="submission" date="2018-11" db="EMBL/GenBank/DDBJ databases">
        <authorList>
            <consortium name="Pathogen Informatics"/>
        </authorList>
    </citation>
    <scope>NUCLEOTIDE SEQUENCE [LARGE SCALE GENOMIC DNA]</scope>
</reference>
<dbReference type="WBParaSite" id="TCLT_0000704301-mRNA-1">
    <property type="protein sequence ID" value="TCLT_0000704301-mRNA-1"/>
    <property type="gene ID" value="TCLT_0000704301"/>
</dbReference>
<dbReference type="InterPro" id="IPR036568">
    <property type="entry name" value="GGCT-like_sf"/>
</dbReference>
<reference evidence="7" key="1">
    <citation type="submission" date="2017-02" db="UniProtKB">
        <authorList>
            <consortium name="WormBaseParasite"/>
        </authorList>
    </citation>
    <scope>IDENTIFICATION</scope>
</reference>
<evidence type="ECO:0000256" key="2">
    <source>
        <dbReference type="PIRSR" id="PIRSR639126-1"/>
    </source>
</evidence>
<sequence length="183" mass="20911">MSARKLNHQILVFVYGTLKQGEPNAAIMTDLTFGKQKFLGKGKTVKKYPLIVASRFNIPFCLDQPGIGHNYSGHHLLKLITVKHLQHVTGEVYQVDEKKLIVLDEFEAHPSFYERKLREVKMDCSGAVLKAWIYLLTKWKSSLLQECSTYLETYNSDGPHFRPYIKSYFGVGLCGALDKKLNE</sequence>
<evidence type="ECO:0000256" key="1">
    <source>
        <dbReference type="ARBA" id="ARBA00008861"/>
    </source>
</evidence>
<dbReference type="AlphaFoldDB" id="A0A0N5D2D7"/>
<dbReference type="OMA" id="NEKLECW"/>
<evidence type="ECO:0000313" key="5">
    <source>
        <dbReference type="EMBL" id="VDN04449.1"/>
    </source>
</evidence>
<dbReference type="Pfam" id="PF06094">
    <property type="entry name" value="GGACT"/>
    <property type="match status" value="1"/>
</dbReference>
<organism evidence="7">
    <name type="scientific">Thelazia callipaeda</name>
    <name type="common">Oriental eyeworm</name>
    <name type="synonym">Parasitic nematode</name>
    <dbReference type="NCBI Taxonomy" id="103827"/>
    <lineage>
        <taxon>Eukaryota</taxon>
        <taxon>Metazoa</taxon>
        <taxon>Ecdysozoa</taxon>
        <taxon>Nematoda</taxon>
        <taxon>Chromadorea</taxon>
        <taxon>Rhabditida</taxon>
        <taxon>Spirurina</taxon>
        <taxon>Spiruromorpha</taxon>
        <taxon>Thelazioidea</taxon>
        <taxon>Thelaziidae</taxon>
        <taxon>Thelazia</taxon>
    </lineage>
</organism>
<dbReference type="Proteomes" id="UP000276776">
    <property type="component" value="Unassembled WGS sequence"/>
</dbReference>
<dbReference type="STRING" id="103827.A0A0N5D2D7"/>
<name>A0A0N5D2D7_THECL</name>